<sequence length="361" mass="42221">MISTALFLLAYLWKSLQAWYFIRWPTLISHTSLNRYPTSSDCAFELRFLQAVEAFLIKQNTCLSLNNPEDSPQSIRDKIFNLSLQRFQIWWELFDDDARSDPFEGRFLPPLDILMVWHSYVLSPVSYLEDCHRWSKLTLWNHAFPLKLINDCIGTSEFDFDAPEIVQRHFTNVSGLDYDFPSSAVDILTPFKEGGSLMSNSRGIGSNLPSRGVPDKQTYNGNGPWSVDMFHTMRSHCNFIRSGGDLDWINKQSTVSTLDFSRNRYLRFLLLHKRYPTEYFVPTWDIDLVWHTHQLWPSNYRNHHLNYLGHMLDHDITADDSGNVREWKLRTADLWKIEFSEALAQCFCDECNAKRHKSSGL</sequence>
<protein>
    <submittedName>
        <fullName evidence="1">Uncharacterized protein</fullName>
    </submittedName>
</protein>
<evidence type="ECO:0000313" key="1">
    <source>
        <dbReference type="EMBL" id="CAI6340617.1"/>
    </source>
</evidence>
<dbReference type="Proteomes" id="UP001152607">
    <property type="component" value="Unassembled WGS sequence"/>
</dbReference>
<name>A0A9W4UT19_9PLEO</name>
<dbReference type="Pfam" id="PF07173">
    <property type="entry name" value="GRDP-like"/>
    <property type="match status" value="1"/>
</dbReference>
<dbReference type="AlphaFoldDB" id="A0A9W4UT19"/>
<accession>A0A9W4UT19</accession>
<evidence type="ECO:0000313" key="2">
    <source>
        <dbReference type="Proteomes" id="UP001152607"/>
    </source>
</evidence>
<organism evidence="1 2">
    <name type="scientific">Periconia digitata</name>
    <dbReference type="NCBI Taxonomy" id="1303443"/>
    <lineage>
        <taxon>Eukaryota</taxon>
        <taxon>Fungi</taxon>
        <taxon>Dikarya</taxon>
        <taxon>Ascomycota</taxon>
        <taxon>Pezizomycotina</taxon>
        <taxon>Dothideomycetes</taxon>
        <taxon>Pleosporomycetidae</taxon>
        <taxon>Pleosporales</taxon>
        <taxon>Massarineae</taxon>
        <taxon>Periconiaceae</taxon>
        <taxon>Periconia</taxon>
    </lineage>
</organism>
<dbReference type="PANTHER" id="PTHR34365">
    <property type="entry name" value="ENOLASE (DUF1399)"/>
    <property type="match status" value="1"/>
</dbReference>
<dbReference type="OrthoDB" id="3781499at2759"/>
<proteinExistence type="predicted"/>
<dbReference type="PANTHER" id="PTHR34365:SF7">
    <property type="entry name" value="GLYCINE-RICH DOMAIN-CONTAINING PROTEIN 1"/>
    <property type="match status" value="1"/>
</dbReference>
<gene>
    <name evidence="1" type="ORF">PDIGIT_LOCUS13799</name>
</gene>
<keyword evidence="2" id="KW-1185">Reference proteome</keyword>
<comment type="caution">
    <text evidence="1">The sequence shown here is derived from an EMBL/GenBank/DDBJ whole genome shotgun (WGS) entry which is preliminary data.</text>
</comment>
<dbReference type="EMBL" id="CAOQHR010000010">
    <property type="protein sequence ID" value="CAI6340617.1"/>
    <property type="molecule type" value="Genomic_DNA"/>
</dbReference>
<dbReference type="InterPro" id="IPR009836">
    <property type="entry name" value="GRDP-like"/>
</dbReference>
<reference evidence="1" key="1">
    <citation type="submission" date="2023-01" db="EMBL/GenBank/DDBJ databases">
        <authorList>
            <person name="Van Ghelder C."/>
            <person name="Rancurel C."/>
        </authorList>
    </citation>
    <scope>NUCLEOTIDE SEQUENCE</scope>
    <source>
        <strain evidence="1">CNCM I-4278</strain>
    </source>
</reference>